<keyword evidence="3" id="KW-1185">Reference proteome</keyword>
<feature type="transmembrane region" description="Helical" evidence="1">
    <location>
        <begin position="20"/>
        <end position="45"/>
    </location>
</feature>
<comment type="caution">
    <text evidence="2">The sequence shown here is derived from an EMBL/GenBank/DDBJ whole genome shotgun (WGS) entry which is preliminary data.</text>
</comment>
<gene>
    <name evidence="2" type="ORF">QUG93_14765</name>
</gene>
<dbReference type="EMBL" id="JAUCMN010000012">
    <property type="protein sequence ID" value="MDM7892953.1"/>
    <property type="molecule type" value="Genomic_DNA"/>
</dbReference>
<evidence type="ECO:0000313" key="2">
    <source>
        <dbReference type="EMBL" id="MDM7892953.1"/>
    </source>
</evidence>
<keyword evidence="1" id="KW-0812">Transmembrane</keyword>
<sequence length="48" mass="5534">MTMRTDDGKWLPDSERGRRIFKWAVWITTPIVAVAIIVIGAQFGWKQS</sequence>
<dbReference type="RefSeq" id="WP_289475132.1">
    <property type="nucleotide sequence ID" value="NZ_JAUCMN010000012.1"/>
</dbReference>
<organism evidence="2 3">
    <name type="scientific">Curtobacterium caseinilyticum</name>
    <dbReference type="NCBI Taxonomy" id="3055137"/>
    <lineage>
        <taxon>Bacteria</taxon>
        <taxon>Bacillati</taxon>
        <taxon>Actinomycetota</taxon>
        <taxon>Actinomycetes</taxon>
        <taxon>Micrococcales</taxon>
        <taxon>Microbacteriaceae</taxon>
        <taxon>Curtobacterium</taxon>
    </lineage>
</organism>
<reference evidence="2 3" key="1">
    <citation type="submission" date="2023-06" db="EMBL/GenBank/DDBJ databases">
        <authorList>
            <person name="Feng G."/>
            <person name="Li J."/>
            <person name="Zhu H."/>
        </authorList>
    </citation>
    <scope>NUCLEOTIDE SEQUENCE [LARGE SCALE GENOMIC DNA]</scope>
    <source>
        <strain evidence="2 3">RHCKG28</strain>
    </source>
</reference>
<evidence type="ECO:0000313" key="3">
    <source>
        <dbReference type="Proteomes" id="UP001236404"/>
    </source>
</evidence>
<name>A0ABT7TTP3_9MICO</name>
<proteinExistence type="predicted"/>
<dbReference type="Proteomes" id="UP001236404">
    <property type="component" value="Unassembled WGS sequence"/>
</dbReference>
<keyword evidence="1" id="KW-0472">Membrane</keyword>
<accession>A0ABT7TTP3</accession>
<protein>
    <submittedName>
        <fullName evidence="2">Uncharacterized protein</fullName>
    </submittedName>
</protein>
<keyword evidence="1" id="KW-1133">Transmembrane helix</keyword>
<evidence type="ECO:0000256" key="1">
    <source>
        <dbReference type="SAM" id="Phobius"/>
    </source>
</evidence>